<gene>
    <name evidence="1" type="ORF">DEA61_08810</name>
</gene>
<dbReference type="Pfam" id="PF13646">
    <property type="entry name" value="HEAT_2"/>
    <property type="match status" value="2"/>
</dbReference>
<dbReference type="GO" id="GO:0016491">
    <property type="term" value="F:oxidoreductase activity"/>
    <property type="evidence" value="ECO:0007669"/>
    <property type="project" value="TreeGrafter"/>
</dbReference>
<dbReference type="Proteomes" id="UP000264445">
    <property type="component" value="Unassembled WGS sequence"/>
</dbReference>
<dbReference type="Gene3D" id="1.25.10.10">
    <property type="entry name" value="Leucine-rich Repeat Variant"/>
    <property type="match status" value="1"/>
</dbReference>
<name>A0A357VND2_9THEO</name>
<dbReference type="InterPro" id="IPR016024">
    <property type="entry name" value="ARM-type_fold"/>
</dbReference>
<dbReference type="OMA" id="PDTRIFC"/>
<dbReference type="PANTHER" id="PTHR12697:SF5">
    <property type="entry name" value="DEOXYHYPUSINE HYDROXYLASE"/>
    <property type="match status" value="1"/>
</dbReference>
<dbReference type="AlphaFoldDB" id="A0A357VND2"/>
<accession>A0A357VND2</accession>
<dbReference type="PANTHER" id="PTHR12697">
    <property type="entry name" value="PBS LYASE HEAT-LIKE PROTEIN"/>
    <property type="match status" value="1"/>
</dbReference>
<organism evidence="1 2">
    <name type="scientific">Caldanaerobacter subterraneus</name>
    <dbReference type="NCBI Taxonomy" id="911092"/>
    <lineage>
        <taxon>Bacteria</taxon>
        <taxon>Bacillati</taxon>
        <taxon>Bacillota</taxon>
        <taxon>Clostridia</taxon>
        <taxon>Thermoanaerobacterales</taxon>
        <taxon>Thermoanaerobacteraceae</taxon>
        <taxon>Caldanaerobacter</taxon>
    </lineage>
</organism>
<evidence type="ECO:0000313" key="2">
    <source>
        <dbReference type="Proteomes" id="UP000264445"/>
    </source>
</evidence>
<dbReference type="SUPFAM" id="SSF48371">
    <property type="entry name" value="ARM repeat"/>
    <property type="match status" value="1"/>
</dbReference>
<protein>
    <submittedName>
        <fullName evidence="1">HEAT repeat domain-containing protein</fullName>
    </submittedName>
</protein>
<comment type="caution">
    <text evidence="1">The sequence shown here is derived from an EMBL/GenBank/DDBJ whole genome shotgun (WGS) entry which is preliminary data.</text>
</comment>
<dbReference type="EMBL" id="DOLB01000132">
    <property type="protein sequence ID" value="HBT49895.1"/>
    <property type="molecule type" value="Genomic_DNA"/>
</dbReference>
<evidence type="ECO:0000313" key="1">
    <source>
        <dbReference type="EMBL" id="HBT49895.1"/>
    </source>
</evidence>
<proteinExistence type="predicted"/>
<dbReference type="RefSeq" id="WP_011025404.1">
    <property type="nucleotide sequence ID" value="NZ_DOLB01000132.1"/>
</dbReference>
<reference evidence="1 2" key="1">
    <citation type="journal article" date="2018" name="Nat. Biotechnol.">
        <title>A standardized bacterial taxonomy based on genome phylogeny substantially revises the tree of life.</title>
        <authorList>
            <person name="Parks D.H."/>
            <person name="Chuvochina M."/>
            <person name="Waite D.W."/>
            <person name="Rinke C."/>
            <person name="Skarshewski A."/>
            <person name="Chaumeil P.A."/>
            <person name="Hugenholtz P."/>
        </authorList>
    </citation>
    <scope>NUCLEOTIDE SEQUENCE [LARGE SCALE GENOMIC DNA]</scope>
    <source>
        <strain evidence="1">UBA12544</strain>
    </source>
</reference>
<sequence>MQEPQNINELIRLMKNGRNESERIAAALDLGNFKSKEVVKALVEQLCIETSRAVQESIVSSLIKIGNENVAELAVELLKSDDAYLRNVGVEILATIGDSALEVFERMIMHPDKDVRQLVVNAIGEGQLKEAVMILRKVVEEDEEENVVAAAVEYLGEIGGSDEDKKAIKQALNRFSSPFFQYVGEVALKKLGG</sequence>
<dbReference type="InterPro" id="IPR011989">
    <property type="entry name" value="ARM-like"/>
</dbReference>